<dbReference type="Proteomes" id="UP001374579">
    <property type="component" value="Unassembled WGS sequence"/>
</dbReference>
<dbReference type="SUPFAM" id="SSF63501">
    <property type="entry name" value="Frizzled cysteine-rich domain"/>
    <property type="match status" value="2"/>
</dbReference>
<feature type="disulfide bond" evidence="3">
    <location>
        <begin position="79"/>
        <end position="117"/>
    </location>
</feature>
<keyword evidence="8" id="KW-1185">Reference proteome</keyword>
<proteinExistence type="predicted"/>
<dbReference type="EMBL" id="JBAMIC010000004">
    <property type="protein sequence ID" value="KAK7107798.1"/>
    <property type="molecule type" value="Genomic_DNA"/>
</dbReference>
<organism evidence="7 8">
    <name type="scientific">Littorina saxatilis</name>
    <dbReference type="NCBI Taxonomy" id="31220"/>
    <lineage>
        <taxon>Eukaryota</taxon>
        <taxon>Metazoa</taxon>
        <taxon>Spiralia</taxon>
        <taxon>Lophotrochozoa</taxon>
        <taxon>Mollusca</taxon>
        <taxon>Gastropoda</taxon>
        <taxon>Caenogastropoda</taxon>
        <taxon>Littorinimorpha</taxon>
        <taxon>Littorinoidea</taxon>
        <taxon>Littorinidae</taxon>
        <taxon>Littorina</taxon>
    </lineage>
</organism>
<dbReference type="GO" id="GO:0042813">
    <property type="term" value="F:Wnt receptor activity"/>
    <property type="evidence" value="ECO:0007669"/>
    <property type="project" value="TreeGrafter"/>
</dbReference>
<dbReference type="GO" id="GO:0060070">
    <property type="term" value="P:canonical Wnt signaling pathway"/>
    <property type="evidence" value="ECO:0007669"/>
    <property type="project" value="TreeGrafter"/>
</dbReference>
<dbReference type="GO" id="GO:0035567">
    <property type="term" value="P:non-canonical Wnt signaling pathway"/>
    <property type="evidence" value="ECO:0007669"/>
    <property type="project" value="TreeGrafter"/>
</dbReference>
<dbReference type="GO" id="GO:0005886">
    <property type="term" value="C:plasma membrane"/>
    <property type="evidence" value="ECO:0007669"/>
    <property type="project" value="TreeGrafter"/>
</dbReference>
<feature type="domain" description="FZ" evidence="6">
    <location>
        <begin position="29"/>
        <end position="150"/>
    </location>
</feature>
<feature type="signal peptide" evidence="5">
    <location>
        <begin position="1"/>
        <end position="24"/>
    </location>
</feature>
<dbReference type="FunFam" id="1.10.2000.10:FF:000037">
    <property type="match status" value="2"/>
</dbReference>
<name>A0AAN9BKH1_9CAEN</name>
<evidence type="ECO:0000313" key="7">
    <source>
        <dbReference type="EMBL" id="KAK7107798.1"/>
    </source>
</evidence>
<dbReference type="InterPro" id="IPR036790">
    <property type="entry name" value="Frizzled_dom_sf"/>
</dbReference>
<feature type="disulfide bond" evidence="3">
    <location>
        <begin position="256"/>
        <end position="280"/>
    </location>
</feature>
<feature type="disulfide bond" evidence="3">
    <location>
        <begin position="34"/>
        <end position="95"/>
    </location>
</feature>
<accession>A0AAN9BKH1</accession>
<dbReference type="AlphaFoldDB" id="A0AAN9BKH1"/>
<feature type="domain" description="FZ" evidence="6">
    <location>
        <begin position="175"/>
        <end position="293"/>
    </location>
</feature>
<evidence type="ECO:0000313" key="8">
    <source>
        <dbReference type="Proteomes" id="UP001374579"/>
    </source>
</evidence>
<protein>
    <recommendedName>
        <fullName evidence="6">FZ domain-containing protein</fullName>
    </recommendedName>
</protein>
<keyword evidence="2 3" id="KW-1015">Disulfide bond</keyword>
<evidence type="ECO:0000256" key="4">
    <source>
        <dbReference type="SAM" id="MobiDB-lite"/>
    </source>
</evidence>
<feature type="disulfide bond" evidence="3">
    <location>
        <begin position="106"/>
        <end position="147"/>
    </location>
</feature>
<evidence type="ECO:0000256" key="3">
    <source>
        <dbReference type="PROSITE-ProRule" id="PRU00090"/>
    </source>
</evidence>
<keyword evidence="1" id="KW-0217">Developmental protein</keyword>
<keyword evidence="5" id="KW-0732">Signal</keyword>
<feature type="chain" id="PRO_5043036744" description="FZ domain-containing protein" evidence="5">
    <location>
        <begin position="25"/>
        <end position="311"/>
    </location>
</feature>
<evidence type="ECO:0000256" key="2">
    <source>
        <dbReference type="ARBA" id="ARBA00023157"/>
    </source>
</evidence>
<comment type="caution">
    <text evidence="7">The sequence shown here is derived from an EMBL/GenBank/DDBJ whole genome shotgun (WGS) entry which is preliminary data.</text>
</comment>
<comment type="caution">
    <text evidence="3">Lacks conserved residue(s) required for the propagation of feature annotation.</text>
</comment>
<reference evidence="7 8" key="1">
    <citation type="submission" date="2024-02" db="EMBL/GenBank/DDBJ databases">
        <title>Chromosome-scale genome assembly of the rough periwinkle Littorina saxatilis.</title>
        <authorList>
            <person name="De Jode A."/>
            <person name="Faria R."/>
            <person name="Formenti G."/>
            <person name="Sims Y."/>
            <person name="Smith T.P."/>
            <person name="Tracey A."/>
            <person name="Wood J.M.D."/>
            <person name="Zagrodzka Z.B."/>
            <person name="Johannesson K."/>
            <person name="Butlin R.K."/>
            <person name="Leder E.H."/>
        </authorList>
    </citation>
    <scope>NUCLEOTIDE SEQUENCE [LARGE SCALE GENOMIC DNA]</scope>
    <source>
        <strain evidence="7">Snail1</strain>
        <tissue evidence="7">Muscle</tissue>
    </source>
</reference>
<evidence type="ECO:0000256" key="5">
    <source>
        <dbReference type="SAM" id="SignalP"/>
    </source>
</evidence>
<feature type="region of interest" description="Disordered" evidence="4">
    <location>
        <begin position="145"/>
        <end position="165"/>
    </location>
</feature>
<sequence length="311" mass="34829">MCTSSAMLTVSTLSMLLLPQHILGVVGLEAARTCEPIRFDMCKGLGYNVTGMPNLAGQSDQQDAYLTLQHYNPLIQLGCSDQLKLFLCSVYVPMCSEKVLLLIGPCRPMCENVRKRCQPVLNRFGFPWPTDLDCSKFPPSNDQDHMCMDGPTEDDPTDTPKPYNPQNILGVAGVEAVRTCEPIRVDMCKGLGYNVMGMPNLVGQIDQQDAYLTLQHYNPLIQVGCSDQLKSFLCSVYVPMCSEKVLLPIGPCRPMCENVRKRCQPLLNEFGFAWPTDLDCSKFPPSNDHNGQPHVYQYERSYRGHPDPLQR</sequence>
<dbReference type="InterPro" id="IPR015526">
    <property type="entry name" value="Frizzled/SFRP"/>
</dbReference>
<dbReference type="Gene3D" id="1.10.2000.10">
    <property type="entry name" value="Frizzled cysteine-rich domain"/>
    <property type="match status" value="2"/>
</dbReference>
<feature type="disulfide bond" evidence="3">
    <location>
        <begin position="180"/>
        <end position="241"/>
    </location>
</feature>
<dbReference type="PANTHER" id="PTHR11309">
    <property type="entry name" value="FRIZZLED"/>
    <property type="match status" value="1"/>
</dbReference>
<dbReference type="GO" id="GO:0017147">
    <property type="term" value="F:Wnt-protein binding"/>
    <property type="evidence" value="ECO:0007669"/>
    <property type="project" value="TreeGrafter"/>
</dbReference>
<dbReference type="PROSITE" id="PS50038">
    <property type="entry name" value="FZ"/>
    <property type="match status" value="2"/>
</dbReference>
<evidence type="ECO:0000256" key="1">
    <source>
        <dbReference type="ARBA" id="ARBA00022473"/>
    </source>
</evidence>
<dbReference type="PANTHER" id="PTHR11309:SF23">
    <property type="entry name" value="FRIZZLED-4"/>
    <property type="match status" value="1"/>
</dbReference>
<feature type="disulfide bond" evidence="3">
    <location>
        <begin position="188"/>
        <end position="234"/>
    </location>
</feature>
<dbReference type="SMART" id="SM00063">
    <property type="entry name" value="FRI"/>
    <property type="match status" value="2"/>
</dbReference>
<dbReference type="InterPro" id="IPR020067">
    <property type="entry name" value="Frizzled_dom"/>
</dbReference>
<feature type="disulfide bond" evidence="3">
    <location>
        <begin position="42"/>
        <end position="88"/>
    </location>
</feature>
<dbReference type="Pfam" id="PF01392">
    <property type="entry name" value="Fz"/>
    <property type="match status" value="2"/>
</dbReference>
<gene>
    <name evidence="7" type="ORF">V1264_015649</name>
</gene>
<evidence type="ECO:0000259" key="6">
    <source>
        <dbReference type="PROSITE" id="PS50038"/>
    </source>
</evidence>
<feature type="disulfide bond" evidence="3">
    <location>
        <begin position="225"/>
        <end position="263"/>
    </location>
</feature>
<feature type="disulfide bond" evidence="3">
    <location>
        <begin position="110"/>
        <end position="134"/>
    </location>
</feature>